<dbReference type="Gramene" id="CDF32138">
    <property type="protein sequence ID" value="CDF32138"/>
    <property type="gene ID" value="CHC_T00001370001"/>
</dbReference>
<dbReference type="OrthoDB" id="5136at2759"/>
<sequence length="225" mass="23866">MTAFCTIPRNFCPGQHLAFLLTHRKCLVCAKMAFIFSIFHFASVQPSATASTPRCNLERIRAAVAPAAAAMMLSAAMLSPAHVSAQDAPLIFDHDQSLSGADFSNRKDLRASIFSKSNCKQANFAGADLTNAQLDDANFIGANFEDATVVNAMATNAKFQNSNLRNADFTNANLVSASFEGADIEGADFSDSLLGKATTLKLCKKATGVNSKTGVPTAESLMCPE</sequence>
<reference evidence="2" key="1">
    <citation type="journal article" date="2013" name="Proc. Natl. Acad. Sci. U.S.A.">
        <title>Genome structure and metabolic features in the red seaweed Chondrus crispus shed light on evolution of the Archaeplastida.</title>
        <authorList>
            <person name="Collen J."/>
            <person name="Porcel B."/>
            <person name="Carre W."/>
            <person name="Ball S.G."/>
            <person name="Chaparro C."/>
            <person name="Tonon T."/>
            <person name="Barbeyron T."/>
            <person name="Michel G."/>
            <person name="Noel B."/>
            <person name="Valentin K."/>
            <person name="Elias M."/>
            <person name="Artiguenave F."/>
            <person name="Arun A."/>
            <person name="Aury J.M."/>
            <person name="Barbosa-Neto J.F."/>
            <person name="Bothwell J.H."/>
            <person name="Bouget F.Y."/>
            <person name="Brillet L."/>
            <person name="Cabello-Hurtado F."/>
            <person name="Capella-Gutierrez S."/>
            <person name="Charrier B."/>
            <person name="Cladiere L."/>
            <person name="Cock J.M."/>
            <person name="Coelho S.M."/>
            <person name="Colleoni C."/>
            <person name="Czjzek M."/>
            <person name="Da Silva C."/>
            <person name="Delage L."/>
            <person name="Denoeud F."/>
            <person name="Deschamps P."/>
            <person name="Dittami S.M."/>
            <person name="Gabaldon T."/>
            <person name="Gachon C.M."/>
            <person name="Groisillier A."/>
            <person name="Herve C."/>
            <person name="Jabbari K."/>
            <person name="Katinka M."/>
            <person name="Kloareg B."/>
            <person name="Kowalczyk N."/>
            <person name="Labadie K."/>
            <person name="Leblanc C."/>
            <person name="Lopez P.J."/>
            <person name="McLachlan D.H."/>
            <person name="Meslet-Cladiere L."/>
            <person name="Moustafa A."/>
            <person name="Nehr Z."/>
            <person name="Nyvall Collen P."/>
            <person name="Panaud O."/>
            <person name="Partensky F."/>
            <person name="Poulain J."/>
            <person name="Rensing S.A."/>
            <person name="Rousvoal S."/>
            <person name="Samson G."/>
            <person name="Symeonidi A."/>
            <person name="Weissenbach J."/>
            <person name="Zambounis A."/>
            <person name="Wincker P."/>
            <person name="Boyen C."/>
        </authorList>
    </citation>
    <scope>NUCLEOTIDE SEQUENCE [LARGE SCALE GENOMIC DNA]</scope>
    <source>
        <strain evidence="2">cv. Stackhouse</strain>
    </source>
</reference>
<protein>
    <recommendedName>
        <fullName evidence="3">Pentapeptide repeat-containing protein</fullName>
    </recommendedName>
</protein>
<dbReference type="EMBL" id="HG001459">
    <property type="protein sequence ID" value="CDF32138.1"/>
    <property type="molecule type" value="Genomic_DNA"/>
</dbReference>
<dbReference type="GeneID" id="17319503"/>
<dbReference type="Pfam" id="PF00805">
    <property type="entry name" value="Pentapeptide"/>
    <property type="match status" value="2"/>
</dbReference>
<dbReference type="SUPFAM" id="SSF141571">
    <property type="entry name" value="Pentapeptide repeat-like"/>
    <property type="match status" value="1"/>
</dbReference>
<dbReference type="Gene3D" id="2.160.20.80">
    <property type="entry name" value="E3 ubiquitin-protein ligase SopA"/>
    <property type="match status" value="1"/>
</dbReference>
<dbReference type="OMA" id="EFACKSA"/>
<dbReference type="Proteomes" id="UP000012073">
    <property type="component" value="Unassembled WGS sequence"/>
</dbReference>
<dbReference type="PhylomeDB" id="R7Q2M8"/>
<proteinExistence type="predicted"/>
<name>R7Q2M8_CHOCR</name>
<dbReference type="AlphaFoldDB" id="R7Q2M8"/>
<dbReference type="PANTHER" id="PTHR47200:SF2">
    <property type="entry name" value="THYLAKOID LUMENAL 15 KDA PROTEIN 1, CHLOROPLASTIC"/>
    <property type="match status" value="1"/>
</dbReference>
<evidence type="ECO:0000313" key="1">
    <source>
        <dbReference type="EMBL" id="CDF32138.1"/>
    </source>
</evidence>
<dbReference type="InterPro" id="IPR001646">
    <property type="entry name" value="5peptide_repeat"/>
</dbReference>
<evidence type="ECO:0008006" key="3">
    <source>
        <dbReference type="Google" id="ProtNLM"/>
    </source>
</evidence>
<accession>R7Q2M8</accession>
<dbReference type="PANTHER" id="PTHR47200">
    <property type="entry name" value="THYLAKOID LUMENAL 15 KDA PROTEIN 1, CHLOROPLASTIC"/>
    <property type="match status" value="1"/>
</dbReference>
<keyword evidence="2" id="KW-1185">Reference proteome</keyword>
<dbReference type="InterPro" id="IPR044213">
    <property type="entry name" value="At2g44920-like"/>
</dbReference>
<dbReference type="KEGG" id="ccp:CHC_T00001370001"/>
<gene>
    <name evidence="1" type="ORF">CHC_T00001370001</name>
</gene>
<organism evidence="1 2">
    <name type="scientific">Chondrus crispus</name>
    <name type="common">Carrageen Irish moss</name>
    <name type="synonym">Polymorpha crispa</name>
    <dbReference type="NCBI Taxonomy" id="2769"/>
    <lineage>
        <taxon>Eukaryota</taxon>
        <taxon>Rhodophyta</taxon>
        <taxon>Florideophyceae</taxon>
        <taxon>Rhodymeniophycidae</taxon>
        <taxon>Gigartinales</taxon>
        <taxon>Gigartinaceae</taxon>
        <taxon>Chondrus</taxon>
    </lineage>
</organism>
<evidence type="ECO:0000313" key="2">
    <source>
        <dbReference type="Proteomes" id="UP000012073"/>
    </source>
</evidence>
<dbReference type="RefSeq" id="XP_005711803.1">
    <property type="nucleotide sequence ID" value="XM_005711746.1"/>
</dbReference>